<evidence type="ECO:0000256" key="1">
    <source>
        <dbReference type="ARBA" id="ARBA00006865"/>
    </source>
</evidence>
<keyword evidence="4" id="KW-0378">Hydrolase</keyword>
<dbReference type="GO" id="GO:0004553">
    <property type="term" value="F:hydrolase activity, hydrolyzing O-glycosyl compounds"/>
    <property type="evidence" value="ECO:0007669"/>
    <property type="project" value="InterPro"/>
</dbReference>
<dbReference type="PANTHER" id="PTHR10963">
    <property type="entry name" value="GLYCOSYL HYDROLASE-RELATED"/>
    <property type="match status" value="1"/>
</dbReference>
<dbReference type="InterPro" id="IPR050546">
    <property type="entry name" value="Glycosyl_Hydrlase_16"/>
</dbReference>
<dbReference type="EMBL" id="LT629973">
    <property type="protein sequence ID" value="SEH78084.1"/>
    <property type="molecule type" value="Genomic_DNA"/>
</dbReference>
<feature type="signal peptide" evidence="2">
    <location>
        <begin position="1"/>
        <end position="20"/>
    </location>
</feature>
<dbReference type="PANTHER" id="PTHR10963:SF55">
    <property type="entry name" value="GLYCOSIDE HYDROLASE FAMILY 16 PROTEIN"/>
    <property type="match status" value="1"/>
</dbReference>
<evidence type="ECO:0000256" key="2">
    <source>
        <dbReference type="SAM" id="SignalP"/>
    </source>
</evidence>
<evidence type="ECO:0000313" key="5">
    <source>
        <dbReference type="Proteomes" id="UP000176204"/>
    </source>
</evidence>
<dbReference type="KEGG" id="agl:PYTT_0695"/>
<dbReference type="Gene3D" id="2.60.120.200">
    <property type="match status" value="1"/>
</dbReference>
<feature type="domain" description="GH16" evidence="3">
    <location>
        <begin position="21"/>
        <end position="293"/>
    </location>
</feature>
<comment type="similarity">
    <text evidence="1">Belongs to the glycosyl hydrolase 16 family.</text>
</comment>
<gene>
    <name evidence="4" type="ORF">PYTT_0695</name>
</gene>
<dbReference type="Pfam" id="PF00722">
    <property type="entry name" value="Glyco_hydro_16"/>
    <property type="match status" value="1"/>
</dbReference>
<dbReference type="SUPFAM" id="SSF49899">
    <property type="entry name" value="Concanavalin A-like lectins/glucanases"/>
    <property type="match status" value="1"/>
</dbReference>
<proteinExistence type="inferred from homology"/>
<organism evidence="4 5">
    <name type="scientific">Akkermansia glycaniphila</name>
    <dbReference type="NCBI Taxonomy" id="1679444"/>
    <lineage>
        <taxon>Bacteria</taxon>
        <taxon>Pseudomonadati</taxon>
        <taxon>Verrucomicrobiota</taxon>
        <taxon>Verrucomicrobiia</taxon>
        <taxon>Verrucomicrobiales</taxon>
        <taxon>Akkermansiaceae</taxon>
        <taxon>Akkermansia</taxon>
    </lineage>
</organism>
<dbReference type="AlphaFoldDB" id="A0A1C7PB22"/>
<sequence>MKTVRSLLLLPLALFGTGLAQTSGHPPAPQNKQGWKLVWNDEFEKNGAPDPKKWTYEEGFVRNKEEQYYTKNRRQNARVEKGCLIIEARKEPFNNPKYDPKATPEQWQKSRKQAQYTSAALTTEGLAQMKYGKIEVRAKLPKGIGSWPAIWMLGTSRPKVGWPACGEIDIMEYVSSAPGTCHATLHWKRTDGGTNRKNASKGIKTKEPSLTDTFHVYGMEWDDKNITFTLDGKPYGTLPVDIANQPDGSNPFRAPHYLLLNLALGGSWGGKVEGNDFPRQYLIDYVRIYERNH</sequence>
<evidence type="ECO:0000259" key="3">
    <source>
        <dbReference type="PROSITE" id="PS51762"/>
    </source>
</evidence>
<dbReference type="STRING" id="1679444.PYTT_0695"/>
<protein>
    <submittedName>
        <fullName evidence="4">Glycosyl hydrolases family 16</fullName>
    </submittedName>
</protein>
<dbReference type="GO" id="GO:0005975">
    <property type="term" value="P:carbohydrate metabolic process"/>
    <property type="evidence" value="ECO:0007669"/>
    <property type="project" value="InterPro"/>
</dbReference>
<dbReference type="Proteomes" id="UP000176204">
    <property type="component" value="Chromosome I"/>
</dbReference>
<dbReference type="InterPro" id="IPR000757">
    <property type="entry name" value="Beta-glucanase-like"/>
</dbReference>
<accession>A0A1C7PB22</accession>
<keyword evidence="2" id="KW-0732">Signal</keyword>
<keyword evidence="5" id="KW-1185">Reference proteome</keyword>
<dbReference type="InterPro" id="IPR013320">
    <property type="entry name" value="ConA-like_dom_sf"/>
</dbReference>
<dbReference type="CDD" id="cd08023">
    <property type="entry name" value="GH16_laminarinase_like"/>
    <property type="match status" value="1"/>
</dbReference>
<reference evidence="5" key="1">
    <citation type="submission" date="2016-09" db="EMBL/GenBank/DDBJ databases">
        <authorList>
            <person name="Koehorst J."/>
        </authorList>
    </citation>
    <scope>NUCLEOTIDE SEQUENCE [LARGE SCALE GENOMIC DNA]</scope>
</reference>
<feature type="chain" id="PRO_5014266460" evidence="2">
    <location>
        <begin position="21"/>
        <end position="293"/>
    </location>
</feature>
<dbReference type="PROSITE" id="PS51762">
    <property type="entry name" value="GH16_2"/>
    <property type="match status" value="1"/>
</dbReference>
<dbReference type="RefSeq" id="WP_067776905.1">
    <property type="nucleotide sequence ID" value="NZ_LIGX01000032.1"/>
</dbReference>
<name>A0A1C7PB22_9BACT</name>
<evidence type="ECO:0000313" key="4">
    <source>
        <dbReference type="EMBL" id="SEH78084.1"/>
    </source>
</evidence>